<evidence type="ECO:0000313" key="5">
    <source>
        <dbReference type="Proteomes" id="UP001314263"/>
    </source>
</evidence>
<feature type="region of interest" description="Disordered" evidence="1">
    <location>
        <begin position="46"/>
        <end position="134"/>
    </location>
</feature>
<feature type="compositionally biased region" description="Basic and acidic residues" evidence="1">
    <location>
        <begin position="83"/>
        <end position="110"/>
    </location>
</feature>
<dbReference type="AlphaFoldDB" id="A0AAV1IAB7"/>
<organism evidence="4 5">
    <name type="scientific">Coccomyxa viridis</name>
    <dbReference type="NCBI Taxonomy" id="1274662"/>
    <lineage>
        <taxon>Eukaryota</taxon>
        <taxon>Viridiplantae</taxon>
        <taxon>Chlorophyta</taxon>
        <taxon>core chlorophytes</taxon>
        <taxon>Trebouxiophyceae</taxon>
        <taxon>Trebouxiophyceae incertae sedis</taxon>
        <taxon>Coccomyxaceae</taxon>
        <taxon>Coccomyxa</taxon>
    </lineage>
</organism>
<dbReference type="Pfam" id="PF04969">
    <property type="entry name" value="CS"/>
    <property type="match status" value="1"/>
</dbReference>
<keyword evidence="2" id="KW-0812">Transmembrane</keyword>
<dbReference type="PROSITE" id="PS51203">
    <property type="entry name" value="CS"/>
    <property type="match status" value="1"/>
</dbReference>
<gene>
    <name evidence="4" type="ORF">CVIRNUC_006629</name>
</gene>
<name>A0AAV1IAB7_9CHLO</name>
<sequence>MADRTHATGSGNASSSMSKQLLGIAGGVALGALAVYGYQVFLQRPGSYKKPREIGMSAPPPRKEIDTDSKSYAAASAPTQSQKEQERESQHNDDDKDREHGKEEAKEAHVEPPAPAESPPVSHDVKVPEPGFDAPEDKMQDIGMSWRNAGNEIIIEALCPKDLQPKDLKCSFNSHTLLLEVAGKPIATGKLSAAIKPDECTWEFGDEHLKNPSADSKSLTVTLVKSSRKPWKELFSIAGPAGLEHA</sequence>
<evidence type="ECO:0000313" key="4">
    <source>
        <dbReference type="EMBL" id="CAK0783430.1"/>
    </source>
</evidence>
<evidence type="ECO:0000256" key="1">
    <source>
        <dbReference type="SAM" id="MobiDB-lite"/>
    </source>
</evidence>
<dbReference type="EMBL" id="CAUYUE010000008">
    <property type="protein sequence ID" value="CAK0783430.1"/>
    <property type="molecule type" value="Genomic_DNA"/>
</dbReference>
<protein>
    <recommendedName>
        <fullName evidence="3">CS domain-containing protein</fullName>
    </recommendedName>
</protein>
<keyword evidence="2" id="KW-0472">Membrane</keyword>
<dbReference type="Gene3D" id="2.60.40.790">
    <property type="match status" value="1"/>
</dbReference>
<keyword evidence="5" id="KW-1185">Reference proteome</keyword>
<evidence type="ECO:0000256" key="2">
    <source>
        <dbReference type="SAM" id="Phobius"/>
    </source>
</evidence>
<dbReference type="Proteomes" id="UP001314263">
    <property type="component" value="Unassembled WGS sequence"/>
</dbReference>
<proteinExistence type="predicted"/>
<dbReference type="InterPro" id="IPR007052">
    <property type="entry name" value="CS_dom"/>
</dbReference>
<dbReference type="SUPFAM" id="SSF49764">
    <property type="entry name" value="HSP20-like chaperones"/>
    <property type="match status" value="1"/>
</dbReference>
<feature type="transmembrane region" description="Helical" evidence="2">
    <location>
        <begin position="20"/>
        <end position="42"/>
    </location>
</feature>
<dbReference type="CDD" id="cd06467">
    <property type="entry name" value="p23_NUDC_like"/>
    <property type="match status" value="1"/>
</dbReference>
<evidence type="ECO:0000259" key="3">
    <source>
        <dbReference type="PROSITE" id="PS51203"/>
    </source>
</evidence>
<comment type="caution">
    <text evidence="4">The sequence shown here is derived from an EMBL/GenBank/DDBJ whole genome shotgun (WGS) entry which is preliminary data.</text>
</comment>
<dbReference type="InterPro" id="IPR008978">
    <property type="entry name" value="HSP20-like_chaperone"/>
</dbReference>
<reference evidence="4 5" key="1">
    <citation type="submission" date="2023-10" db="EMBL/GenBank/DDBJ databases">
        <authorList>
            <person name="Maclean D."/>
            <person name="Macfadyen A."/>
        </authorList>
    </citation>
    <scope>NUCLEOTIDE SEQUENCE [LARGE SCALE GENOMIC DNA]</scope>
</reference>
<keyword evidence="2" id="KW-1133">Transmembrane helix</keyword>
<feature type="domain" description="CS" evidence="3">
    <location>
        <begin position="139"/>
        <end position="235"/>
    </location>
</feature>
<accession>A0AAV1IAB7</accession>